<dbReference type="AlphaFoldDB" id="A0AA38PTZ9"/>
<reference evidence="2" key="1">
    <citation type="submission" date="2022-08" db="EMBL/GenBank/DDBJ databases">
        <authorList>
            <consortium name="DOE Joint Genome Institute"/>
            <person name="Min B."/>
            <person name="Riley R."/>
            <person name="Sierra-Patev S."/>
            <person name="Naranjo-Ortiz M."/>
            <person name="Looney B."/>
            <person name="Konkel Z."/>
            <person name="Slot J.C."/>
            <person name="Sakamoto Y."/>
            <person name="Steenwyk J.L."/>
            <person name="Rokas A."/>
            <person name="Carro J."/>
            <person name="Camarero S."/>
            <person name="Ferreira P."/>
            <person name="Molpeceres G."/>
            <person name="Ruiz-Duenas F.J."/>
            <person name="Serrano A."/>
            <person name="Henrissat B."/>
            <person name="Drula E."/>
            <person name="Hughes K.W."/>
            <person name="Mata J.L."/>
            <person name="Ishikawa N.K."/>
            <person name="Vargas-Isla R."/>
            <person name="Ushijima S."/>
            <person name="Smith C.A."/>
            <person name="Ahrendt S."/>
            <person name="Andreopoulos W."/>
            <person name="He G."/>
            <person name="Labutti K."/>
            <person name="Lipzen A."/>
            <person name="Ng V."/>
            <person name="Sandor L."/>
            <person name="Barry K."/>
            <person name="Martinez A.T."/>
            <person name="Xiao Y."/>
            <person name="Gibbons J.G."/>
            <person name="Terashima K."/>
            <person name="Hibbett D.S."/>
            <person name="Grigoriev I.V."/>
        </authorList>
    </citation>
    <scope>NUCLEOTIDE SEQUENCE</scope>
    <source>
        <strain evidence="2">TFB7829</strain>
    </source>
</reference>
<accession>A0AA38PTZ9</accession>
<sequence length="178" mass="20986">MCSKKLYSVHEPILERYIQFMELFLGIYAYYSAHWAITITLWHLPLFRPLGYYHYPGIFATILPIGLLPLPWHIRHYSAHWAITITLAYSPLFCPLGYYHYPGIFTTILPIGLLPLPWHIRHYSAHQAITITLIRHNSALEATTISTMDIIKFHCIIPLCYIHAKLHHAFRFDFRINR</sequence>
<dbReference type="EMBL" id="MU802102">
    <property type="protein sequence ID" value="KAJ3981647.1"/>
    <property type="molecule type" value="Genomic_DNA"/>
</dbReference>
<name>A0AA38PTZ9_9AGAR</name>
<keyword evidence="1" id="KW-0472">Membrane</keyword>
<proteinExistence type="predicted"/>
<dbReference type="Proteomes" id="UP001163850">
    <property type="component" value="Unassembled WGS sequence"/>
</dbReference>
<evidence type="ECO:0000313" key="3">
    <source>
        <dbReference type="Proteomes" id="UP001163850"/>
    </source>
</evidence>
<protein>
    <submittedName>
        <fullName evidence="2">Uncharacterized protein</fullName>
    </submittedName>
</protein>
<comment type="caution">
    <text evidence="2">The sequence shown here is derived from an EMBL/GenBank/DDBJ whole genome shotgun (WGS) entry which is preliminary data.</text>
</comment>
<feature type="transmembrane region" description="Helical" evidence="1">
    <location>
        <begin position="77"/>
        <end position="93"/>
    </location>
</feature>
<evidence type="ECO:0000256" key="1">
    <source>
        <dbReference type="SAM" id="Phobius"/>
    </source>
</evidence>
<feature type="transmembrane region" description="Helical" evidence="1">
    <location>
        <begin position="50"/>
        <end position="70"/>
    </location>
</feature>
<gene>
    <name evidence="2" type="ORF">F5890DRAFT_507382</name>
</gene>
<keyword evidence="1" id="KW-1133">Transmembrane helix</keyword>
<evidence type="ECO:0000313" key="2">
    <source>
        <dbReference type="EMBL" id="KAJ3981647.1"/>
    </source>
</evidence>
<organism evidence="2 3">
    <name type="scientific">Lentinula detonsa</name>
    <dbReference type="NCBI Taxonomy" id="2804962"/>
    <lineage>
        <taxon>Eukaryota</taxon>
        <taxon>Fungi</taxon>
        <taxon>Dikarya</taxon>
        <taxon>Basidiomycota</taxon>
        <taxon>Agaricomycotina</taxon>
        <taxon>Agaricomycetes</taxon>
        <taxon>Agaricomycetidae</taxon>
        <taxon>Agaricales</taxon>
        <taxon>Marasmiineae</taxon>
        <taxon>Omphalotaceae</taxon>
        <taxon>Lentinula</taxon>
    </lineage>
</organism>
<keyword evidence="1" id="KW-0812">Transmembrane</keyword>
<feature type="transmembrane region" description="Helical" evidence="1">
    <location>
        <begin position="20"/>
        <end position="44"/>
    </location>
</feature>